<evidence type="ECO:0000313" key="7">
    <source>
        <dbReference type="Proteomes" id="UP000269945"/>
    </source>
</evidence>
<dbReference type="AlphaFoldDB" id="A0A9X9PVA9"/>
<dbReference type="EMBL" id="CYRY02003509">
    <property type="protein sequence ID" value="VCW68114.1"/>
    <property type="molecule type" value="Genomic_DNA"/>
</dbReference>
<feature type="compositionally biased region" description="Polar residues" evidence="3">
    <location>
        <begin position="231"/>
        <end position="240"/>
    </location>
</feature>
<feature type="region of interest" description="Disordered" evidence="3">
    <location>
        <begin position="200"/>
        <end position="240"/>
    </location>
</feature>
<name>A0A9X9PVA9_GULGU</name>
<feature type="signal peptide" evidence="4">
    <location>
        <begin position="1"/>
        <end position="20"/>
    </location>
</feature>
<evidence type="ECO:0000259" key="5">
    <source>
        <dbReference type="Pfam" id="PF00021"/>
    </source>
</evidence>
<sequence>MKSILVAAIIAGSVVAAVESLHCVQCNSLTNPCNNSIITECPPDANASCTSFMTNSSLGAANIYQDKACSAENCREGRDMVEAFTVHVSDNVHFRFVSQCCQGKECNETSDALDPPVEDMSSNIECLACYGSNESSCNEQPRKCYKEERCVNLVAEFKNETKKLVLRGCSNISNSTCQFLSAENRTVGGVIFRKLECGDSANSSSTAIPNPILTTPPASSSNASSAPTSNEPTTPDTGSKVSFTPAALASLLLLGLLI</sequence>
<dbReference type="InterPro" id="IPR016054">
    <property type="entry name" value="LY6_UPA_recep-like"/>
</dbReference>
<comment type="caution">
    <text evidence="6">The sequence shown here is derived from an EMBL/GenBank/DDBJ whole genome shotgun (WGS) entry which is preliminary data.</text>
</comment>
<feature type="chain" id="PRO_5040752036" description="UPAR/Ly6 domain-containing protein" evidence="4">
    <location>
        <begin position="21"/>
        <end position="258"/>
    </location>
</feature>
<gene>
    <name evidence="6" type="ORF">BN2614_LOCUS1</name>
</gene>
<dbReference type="SUPFAM" id="SSF57302">
    <property type="entry name" value="Snake toxin-like"/>
    <property type="match status" value="1"/>
</dbReference>
<proteinExistence type="predicted"/>
<evidence type="ECO:0000256" key="2">
    <source>
        <dbReference type="ARBA" id="ARBA00022525"/>
    </source>
</evidence>
<accession>A0A9X9PVA9</accession>
<dbReference type="GO" id="GO:0005615">
    <property type="term" value="C:extracellular space"/>
    <property type="evidence" value="ECO:0007669"/>
    <property type="project" value="TreeGrafter"/>
</dbReference>
<feature type="domain" description="UPAR/Ly6" evidence="5">
    <location>
        <begin position="123"/>
        <end position="186"/>
    </location>
</feature>
<dbReference type="PANTHER" id="PTHR20914">
    <property type="entry name" value="LY6/PLAUR DOMAIN-CONTAINING PROTEIN 8"/>
    <property type="match status" value="1"/>
</dbReference>
<dbReference type="PANTHER" id="PTHR20914:SF2">
    <property type="entry name" value="LY6_PLAUR DOMAIN-CONTAINING PROTEIN 8"/>
    <property type="match status" value="1"/>
</dbReference>
<reference evidence="6 7" key="1">
    <citation type="submission" date="2018-10" db="EMBL/GenBank/DDBJ databases">
        <authorList>
            <person name="Ekblom R."/>
            <person name="Jareborg N."/>
        </authorList>
    </citation>
    <scope>NUCLEOTIDE SEQUENCE [LARGE SCALE GENOMIC DNA]</scope>
    <source>
        <tissue evidence="6">Muscle</tissue>
    </source>
</reference>
<dbReference type="Gene3D" id="2.10.60.10">
    <property type="entry name" value="CD59"/>
    <property type="match status" value="1"/>
</dbReference>
<keyword evidence="2" id="KW-0964">Secreted</keyword>
<dbReference type="CDD" id="cd23569">
    <property type="entry name" value="TFP_LU_ECD_LYPD8_rpt2"/>
    <property type="match status" value="1"/>
</dbReference>
<keyword evidence="7" id="KW-1185">Reference proteome</keyword>
<evidence type="ECO:0000256" key="1">
    <source>
        <dbReference type="ARBA" id="ARBA00004613"/>
    </source>
</evidence>
<evidence type="ECO:0000256" key="3">
    <source>
        <dbReference type="SAM" id="MobiDB-lite"/>
    </source>
</evidence>
<keyword evidence="4" id="KW-0732">Signal</keyword>
<dbReference type="InterPro" id="IPR050918">
    <property type="entry name" value="CNF-like_PLA2_Inhibitor"/>
</dbReference>
<dbReference type="InterPro" id="IPR045860">
    <property type="entry name" value="Snake_toxin-like_sf"/>
</dbReference>
<dbReference type="Proteomes" id="UP000269945">
    <property type="component" value="Unassembled WGS sequence"/>
</dbReference>
<dbReference type="CDD" id="cd23568">
    <property type="entry name" value="TFP_LU_ECD_LYPD8_rpt1"/>
    <property type="match status" value="1"/>
</dbReference>
<feature type="domain" description="UPAR/Ly6" evidence="5">
    <location>
        <begin position="20"/>
        <end position="108"/>
    </location>
</feature>
<feature type="compositionally biased region" description="Low complexity" evidence="3">
    <location>
        <begin position="215"/>
        <end position="230"/>
    </location>
</feature>
<evidence type="ECO:0000256" key="4">
    <source>
        <dbReference type="SAM" id="SignalP"/>
    </source>
</evidence>
<organism evidence="6 7">
    <name type="scientific">Gulo gulo</name>
    <name type="common">Wolverine</name>
    <name type="synonym">Gluton</name>
    <dbReference type="NCBI Taxonomy" id="48420"/>
    <lineage>
        <taxon>Eukaryota</taxon>
        <taxon>Metazoa</taxon>
        <taxon>Chordata</taxon>
        <taxon>Craniata</taxon>
        <taxon>Vertebrata</taxon>
        <taxon>Euteleostomi</taxon>
        <taxon>Mammalia</taxon>
        <taxon>Eutheria</taxon>
        <taxon>Laurasiatheria</taxon>
        <taxon>Carnivora</taxon>
        <taxon>Caniformia</taxon>
        <taxon>Musteloidea</taxon>
        <taxon>Mustelidae</taxon>
        <taxon>Guloninae</taxon>
        <taxon>Gulo</taxon>
    </lineage>
</organism>
<evidence type="ECO:0000313" key="6">
    <source>
        <dbReference type="EMBL" id="VCW68114.1"/>
    </source>
</evidence>
<dbReference type="GO" id="GO:0050829">
    <property type="term" value="P:defense response to Gram-negative bacterium"/>
    <property type="evidence" value="ECO:0007669"/>
    <property type="project" value="TreeGrafter"/>
</dbReference>
<comment type="subcellular location">
    <subcellularLocation>
        <location evidence="1">Secreted</location>
    </subcellularLocation>
</comment>
<protein>
    <recommendedName>
        <fullName evidence="5">UPAR/Ly6 domain-containing protein</fullName>
    </recommendedName>
</protein>
<dbReference type="Pfam" id="PF00021">
    <property type="entry name" value="UPAR_LY6"/>
    <property type="match status" value="2"/>
</dbReference>